<accession>A0A845RJH2</accession>
<dbReference type="Proteomes" id="UP000462501">
    <property type="component" value="Unassembled WGS sequence"/>
</dbReference>
<dbReference type="OrthoDB" id="1863779at2"/>
<gene>
    <name evidence="2" type="ORF">D3Z39_13610</name>
    <name evidence="3" type="ORF">FMM72_14400</name>
</gene>
<evidence type="ECO:0000313" key="4">
    <source>
        <dbReference type="Proteomes" id="UP000446348"/>
    </source>
</evidence>
<dbReference type="EMBL" id="QXWZ01000027">
    <property type="protein sequence ID" value="NBI79884.1"/>
    <property type="molecule type" value="Genomic_DNA"/>
</dbReference>
<keyword evidence="1" id="KW-0472">Membrane</keyword>
<evidence type="ECO:0008006" key="6">
    <source>
        <dbReference type="Google" id="ProtNLM"/>
    </source>
</evidence>
<name>A0A845RJH2_9FIRM</name>
<dbReference type="Proteomes" id="UP000446348">
    <property type="component" value="Unassembled WGS sequence"/>
</dbReference>
<reference evidence="3 5" key="2">
    <citation type="submission" date="2019-06" db="EMBL/GenBank/DDBJ databases">
        <title>Draft genome sequences of 15 bacterial species constituting the stable defined intestinal microbiota of the GM15 gnotobiotic mouse model.</title>
        <authorList>
            <person name="Elie C."/>
            <person name="Mathieu A."/>
            <person name="Saliou A."/>
            <person name="Darnaud M."/>
            <person name="Leulier F."/>
            <person name="Tamellini A."/>
        </authorList>
    </citation>
    <scope>NUCLEOTIDE SEQUENCE [LARGE SCALE GENOMIC DNA]</scope>
    <source>
        <strain evidence="3 5">JM4-15</strain>
    </source>
</reference>
<proteinExistence type="predicted"/>
<evidence type="ECO:0000313" key="5">
    <source>
        <dbReference type="Proteomes" id="UP000462501"/>
    </source>
</evidence>
<evidence type="ECO:0000256" key="1">
    <source>
        <dbReference type="SAM" id="Phobius"/>
    </source>
</evidence>
<evidence type="ECO:0000313" key="3">
    <source>
        <dbReference type="EMBL" id="NDO40400.1"/>
    </source>
</evidence>
<sequence length="163" mass="18481">MRRDLIKFLRLFFMIFSGVGLLFSVLGVILAAPLRMGVVAMLPFLLCGAIPLLVGLAGLLVIARRARLHRWLLENGRPVNAQLDGCVREYGVRYCGRVPYVIECHYTDAETRTIYRFRSAYLWSDPAPFLNGRTTVRVLVDPRNYRRYLVDTKGLSGGYQIVG</sequence>
<protein>
    <recommendedName>
        <fullName evidence="6">DUF3592 domain-containing protein</fullName>
    </recommendedName>
</protein>
<organism evidence="2 4">
    <name type="scientific">Anaerotruncus colihominis</name>
    <dbReference type="NCBI Taxonomy" id="169435"/>
    <lineage>
        <taxon>Bacteria</taxon>
        <taxon>Bacillati</taxon>
        <taxon>Bacillota</taxon>
        <taxon>Clostridia</taxon>
        <taxon>Eubacteriales</taxon>
        <taxon>Oscillospiraceae</taxon>
        <taxon>Anaerotruncus</taxon>
    </lineage>
</organism>
<comment type="caution">
    <text evidence="2">The sequence shown here is derived from an EMBL/GenBank/DDBJ whole genome shotgun (WGS) entry which is preliminary data.</text>
</comment>
<keyword evidence="1" id="KW-1133">Transmembrane helix</keyword>
<reference evidence="2 4" key="1">
    <citation type="submission" date="2018-08" db="EMBL/GenBank/DDBJ databases">
        <title>Murine metabolic-syndrome-specific gut microbial biobank.</title>
        <authorList>
            <person name="Liu C."/>
        </authorList>
    </citation>
    <scope>NUCLEOTIDE SEQUENCE [LARGE SCALE GENOMIC DNA]</scope>
    <source>
        <strain evidence="2 4">X69</strain>
    </source>
</reference>
<feature type="transmembrane region" description="Helical" evidence="1">
    <location>
        <begin position="12"/>
        <end position="32"/>
    </location>
</feature>
<evidence type="ECO:0000313" key="2">
    <source>
        <dbReference type="EMBL" id="NBI79884.1"/>
    </source>
</evidence>
<dbReference type="RefSeq" id="WP_160210626.1">
    <property type="nucleotide sequence ID" value="NZ_CAMUSJ010000054.1"/>
</dbReference>
<dbReference type="EMBL" id="VIQT01000021">
    <property type="protein sequence ID" value="NDO40400.1"/>
    <property type="molecule type" value="Genomic_DNA"/>
</dbReference>
<keyword evidence="1" id="KW-0812">Transmembrane</keyword>
<feature type="transmembrane region" description="Helical" evidence="1">
    <location>
        <begin position="38"/>
        <end position="63"/>
    </location>
</feature>
<dbReference type="AlphaFoldDB" id="A0A845RJH2"/>